<accession>A0A0F4LDK4</accession>
<reference evidence="1 2" key="1">
    <citation type="submission" date="2014-12" db="EMBL/GenBank/DDBJ databases">
        <title>Comparative genomics of the lactic acid bacteria isolated from the honey bee gut.</title>
        <authorList>
            <person name="Ellegaard K.M."/>
            <person name="Tamarit D."/>
            <person name="Javelind E."/>
            <person name="Olofsson T."/>
            <person name="Andersson S.G."/>
            <person name="Vasquez A."/>
        </authorList>
    </citation>
    <scope>NUCLEOTIDE SEQUENCE [LARGE SCALE GENOMIC DNA]</scope>
    <source>
        <strain evidence="1 2">Biut2</strain>
    </source>
</reference>
<dbReference type="Proteomes" id="UP000033533">
    <property type="component" value="Unassembled WGS sequence"/>
</dbReference>
<dbReference type="EMBL" id="JXBY01000016">
    <property type="protein sequence ID" value="KJY56403.1"/>
    <property type="molecule type" value="Genomic_DNA"/>
</dbReference>
<dbReference type="OrthoDB" id="9790031at2"/>
<dbReference type="InterPro" id="IPR023214">
    <property type="entry name" value="HAD_sf"/>
</dbReference>
<dbReference type="GO" id="GO:0005829">
    <property type="term" value="C:cytosol"/>
    <property type="evidence" value="ECO:0007669"/>
    <property type="project" value="TreeGrafter"/>
</dbReference>
<dbReference type="STRING" id="1218493.JF76_07160"/>
<dbReference type="InterPro" id="IPR006379">
    <property type="entry name" value="HAD-SF_hydro_IIB"/>
</dbReference>
<comment type="caution">
    <text evidence="1">The sequence shown here is derived from an EMBL/GenBank/DDBJ whole genome shotgun (WGS) entry which is preliminary data.</text>
</comment>
<organism evidence="1 2">
    <name type="scientific">Lactobacillus kullabergensis</name>
    <dbReference type="NCBI Taxonomy" id="1218493"/>
    <lineage>
        <taxon>Bacteria</taxon>
        <taxon>Bacillati</taxon>
        <taxon>Bacillota</taxon>
        <taxon>Bacilli</taxon>
        <taxon>Lactobacillales</taxon>
        <taxon>Lactobacillaceae</taxon>
        <taxon>Lactobacillus</taxon>
    </lineage>
</organism>
<dbReference type="CDD" id="cd07516">
    <property type="entry name" value="HAD_Pase"/>
    <property type="match status" value="1"/>
</dbReference>
<dbReference type="NCBIfam" id="TIGR00099">
    <property type="entry name" value="Cof-subfamily"/>
    <property type="match status" value="1"/>
</dbReference>
<dbReference type="PANTHER" id="PTHR10000">
    <property type="entry name" value="PHOSPHOSERINE PHOSPHATASE"/>
    <property type="match status" value="1"/>
</dbReference>
<evidence type="ECO:0000313" key="1">
    <source>
        <dbReference type="EMBL" id="KJY56403.1"/>
    </source>
</evidence>
<dbReference type="GO" id="GO:0016791">
    <property type="term" value="F:phosphatase activity"/>
    <property type="evidence" value="ECO:0007669"/>
    <property type="project" value="TreeGrafter"/>
</dbReference>
<dbReference type="InterPro" id="IPR000150">
    <property type="entry name" value="Cof"/>
</dbReference>
<protein>
    <submittedName>
        <fullName evidence="1">Cof-like hydrolase family protein</fullName>
    </submittedName>
</protein>
<dbReference type="PATRIC" id="fig|1218493.3.peg.761"/>
<keyword evidence="1" id="KW-0378">Hydrolase</keyword>
<dbReference type="SFLD" id="SFLDS00003">
    <property type="entry name" value="Haloacid_Dehalogenase"/>
    <property type="match status" value="1"/>
</dbReference>
<dbReference type="RefSeq" id="WP_045927866.1">
    <property type="nucleotide sequence ID" value="NZ_JBHSZS010000009.1"/>
</dbReference>
<dbReference type="InterPro" id="IPR036412">
    <property type="entry name" value="HAD-like_sf"/>
</dbReference>
<proteinExistence type="predicted"/>
<dbReference type="Gene3D" id="3.30.1240.10">
    <property type="match status" value="1"/>
</dbReference>
<dbReference type="AlphaFoldDB" id="A0A0F4LDK4"/>
<dbReference type="Pfam" id="PF08282">
    <property type="entry name" value="Hydrolase_3"/>
    <property type="match status" value="1"/>
</dbReference>
<evidence type="ECO:0000313" key="2">
    <source>
        <dbReference type="Proteomes" id="UP000033533"/>
    </source>
</evidence>
<gene>
    <name evidence="1" type="primary">yidA2</name>
    <name evidence="1" type="ORF">JF76_07160</name>
</gene>
<dbReference type="GO" id="GO:0000287">
    <property type="term" value="F:magnesium ion binding"/>
    <property type="evidence" value="ECO:0007669"/>
    <property type="project" value="TreeGrafter"/>
</dbReference>
<dbReference type="SUPFAM" id="SSF56784">
    <property type="entry name" value="HAD-like"/>
    <property type="match status" value="1"/>
</dbReference>
<name>A0A0F4LDK4_9LACO</name>
<dbReference type="SFLD" id="SFLDG01140">
    <property type="entry name" value="C2.B:_Phosphomannomutase_and_P"/>
    <property type="match status" value="1"/>
</dbReference>
<dbReference type="PANTHER" id="PTHR10000:SF8">
    <property type="entry name" value="HAD SUPERFAMILY HYDROLASE-LIKE, TYPE 3"/>
    <property type="match status" value="1"/>
</dbReference>
<dbReference type="HOGENOM" id="CLU_044146_0_2_9"/>
<dbReference type="NCBIfam" id="TIGR01484">
    <property type="entry name" value="HAD-SF-IIB"/>
    <property type="match status" value="1"/>
</dbReference>
<dbReference type="Gene3D" id="3.40.50.1000">
    <property type="entry name" value="HAD superfamily/HAD-like"/>
    <property type="match status" value="1"/>
</dbReference>
<sequence>MIKLVAVDVDDTLLNSQGKILESSREAITKAISKNVKVVLSSGRPYAGVKKFIDELALNNNNQYVITFNGAVIETGLHVKLLEKCLSAKTYEAIDKFSQKNKVFYNIVNADSQIITSNLNVSRITVTQAWENNAGLLIRKPQDLSSNETVIKAVFGDEKEKLDKIEAEVKHVFGQDNYVVRAAVNFLEVMHANVNKGIALQYLAQKLNYKTEEIMAIGDERNDIPMFQVAGTSVVMDNGSAEAKKQADFETASNDQDGIALDFEKFVF</sequence>